<feature type="transmembrane region" description="Helical" evidence="18">
    <location>
        <begin position="256"/>
        <end position="280"/>
    </location>
</feature>
<dbReference type="Gene3D" id="3.40.30.10">
    <property type="entry name" value="Glutaredoxin"/>
    <property type="match status" value="1"/>
</dbReference>
<gene>
    <name evidence="18 20" type="primary">dsbD</name>
    <name evidence="20" type="ORF">CBM2607_20306</name>
</gene>
<evidence type="ECO:0000313" key="21">
    <source>
        <dbReference type="Proteomes" id="UP000255168"/>
    </source>
</evidence>
<feature type="domain" description="Thioredoxin" evidence="19">
    <location>
        <begin position="490"/>
        <end position="633"/>
    </location>
</feature>
<dbReference type="PROSITE" id="PS00194">
    <property type="entry name" value="THIOREDOXIN_1"/>
    <property type="match status" value="1"/>
</dbReference>
<keyword evidence="13 18" id="KW-0472">Membrane</keyword>
<dbReference type="InterPro" id="IPR013766">
    <property type="entry name" value="Thioredoxin_domain"/>
</dbReference>
<evidence type="ECO:0000313" key="20">
    <source>
        <dbReference type="EMBL" id="SPD48316.1"/>
    </source>
</evidence>
<evidence type="ECO:0000256" key="5">
    <source>
        <dbReference type="ARBA" id="ARBA00022519"/>
    </source>
</evidence>
<keyword evidence="5 18" id="KW-0997">Cell inner membrane</keyword>
<dbReference type="SUPFAM" id="SSF52833">
    <property type="entry name" value="Thioredoxin-like"/>
    <property type="match status" value="1"/>
</dbReference>
<comment type="subcellular location">
    <subcellularLocation>
        <location evidence="1 18">Cell inner membrane</location>
        <topology evidence="1 18">Multi-pass membrane protein</topology>
    </subcellularLocation>
</comment>
<dbReference type="EC" id="1.8.1.8" evidence="18"/>
<evidence type="ECO:0000256" key="11">
    <source>
        <dbReference type="ARBA" id="ARBA00023002"/>
    </source>
</evidence>
<comment type="catalytic activity">
    <reaction evidence="17 18">
        <text>[protein]-dithiol + NADP(+) = [protein]-disulfide + NADPH + H(+)</text>
        <dbReference type="Rhea" id="RHEA:18753"/>
        <dbReference type="Rhea" id="RHEA-COMP:10593"/>
        <dbReference type="Rhea" id="RHEA-COMP:10594"/>
        <dbReference type="ChEBI" id="CHEBI:15378"/>
        <dbReference type="ChEBI" id="CHEBI:29950"/>
        <dbReference type="ChEBI" id="CHEBI:50058"/>
        <dbReference type="ChEBI" id="CHEBI:57783"/>
        <dbReference type="ChEBI" id="CHEBI:58349"/>
        <dbReference type="EC" id="1.8.1.8"/>
    </reaction>
</comment>
<dbReference type="InterPro" id="IPR028250">
    <property type="entry name" value="DsbDN"/>
</dbReference>
<dbReference type="InterPro" id="IPR022910">
    <property type="entry name" value="Thiol_diS_interchange_DbsD"/>
</dbReference>
<evidence type="ECO:0000256" key="17">
    <source>
        <dbReference type="ARBA" id="ARBA00047804"/>
    </source>
</evidence>
<feature type="transmembrane region" description="Helical" evidence="18">
    <location>
        <begin position="469"/>
        <end position="489"/>
    </location>
</feature>
<dbReference type="PROSITE" id="PS51352">
    <property type="entry name" value="THIOREDOXIN_2"/>
    <property type="match status" value="1"/>
</dbReference>
<evidence type="ECO:0000256" key="7">
    <source>
        <dbReference type="ARBA" id="ARBA00022729"/>
    </source>
</evidence>
<feature type="transmembrane region" description="Helical" evidence="18">
    <location>
        <begin position="292"/>
        <end position="312"/>
    </location>
</feature>
<dbReference type="InterPro" id="IPR017937">
    <property type="entry name" value="Thioredoxin_CS"/>
</dbReference>
<proteinExistence type="inferred from homology"/>
<dbReference type="GO" id="GO:0047134">
    <property type="term" value="F:protein-disulfide reductase [NAD(P)H] activity"/>
    <property type="evidence" value="ECO:0007669"/>
    <property type="project" value="UniProtKB-UniRule"/>
</dbReference>
<keyword evidence="10 18" id="KW-1133">Transmembrane helix</keyword>
<dbReference type="InterPro" id="IPR035671">
    <property type="entry name" value="DsbD_gamma"/>
</dbReference>
<dbReference type="GO" id="GO:0009055">
    <property type="term" value="F:electron transfer activity"/>
    <property type="evidence" value="ECO:0007669"/>
    <property type="project" value="UniProtKB-UniRule"/>
</dbReference>
<feature type="transmembrane region" description="Helical" evidence="18">
    <location>
        <begin position="378"/>
        <end position="401"/>
    </location>
</feature>
<keyword evidence="6 18" id="KW-0812">Transmembrane</keyword>
<evidence type="ECO:0000256" key="13">
    <source>
        <dbReference type="ARBA" id="ARBA00023136"/>
    </source>
</evidence>
<feature type="chain" id="PRO_5017091834" description="Thiol:disulfide interchange protein DsbD" evidence="18">
    <location>
        <begin position="40"/>
        <end position="638"/>
    </location>
</feature>
<organism evidence="20 21">
    <name type="scientific">Cupriavidus neocaledonicus</name>
    <dbReference type="NCBI Taxonomy" id="1040979"/>
    <lineage>
        <taxon>Bacteria</taxon>
        <taxon>Pseudomonadati</taxon>
        <taxon>Pseudomonadota</taxon>
        <taxon>Betaproteobacteria</taxon>
        <taxon>Burkholderiales</taxon>
        <taxon>Burkholderiaceae</taxon>
        <taxon>Cupriavidus</taxon>
    </lineage>
</organism>
<protein>
    <recommendedName>
        <fullName evidence="18">Thiol:disulfide interchange protein DsbD</fullName>
        <ecNumber evidence="18">1.8.1.8</ecNumber>
    </recommendedName>
    <alternativeName>
        <fullName evidence="18">Protein-disulfide reductase</fullName>
        <shortName evidence="18">Disulfide reductase</shortName>
    </alternativeName>
</protein>
<dbReference type="InterPro" id="IPR036929">
    <property type="entry name" value="DsbDN_sf"/>
</dbReference>
<feature type="transmembrane region" description="Helical" evidence="18">
    <location>
        <begin position="436"/>
        <end position="457"/>
    </location>
</feature>
<keyword evidence="12 18" id="KW-0520">NAD</keyword>
<keyword evidence="7 18" id="KW-0732">Signal</keyword>
<feature type="transmembrane region" description="Helical" evidence="18">
    <location>
        <begin position="333"/>
        <end position="366"/>
    </location>
</feature>
<keyword evidence="3 18" id="KW-0813">Transport</keyword>
<dbReference type="Proteomes" id="UP000255168">
    <property type="component" value="Chromosome I"/>
</dbReference>
<dbReference type="Pfam" id="PF02683">
    <property type="entry name" value="DsbD_TM"/>
    <property type="match status" value="1"/>
</dbReference>
<keyword evidence="15 18" id="KW-0676">Redox-active center</keyword>
<feature type="transmembrane region" description="Helical" evidence="18">
    <location>
        <begin position="214"/>
        <end position="235"/>
    </location>
</feature>
<keyword evidence="11 18" id="KW-0560">Oxidoreductase</keyword>
<dbReference type="CDD" id="cd02953">
    <property type="entry name" value="DsbDgamma"/>
    <property type="match status" value="1"/>
</dbReference>
<dbReference type="InterPro" id="IPR036249">
    <property type="entry name" value="Thioredoxin-like_sf"/>
</dbReference>
<comment type="function">
    <text evidence="18">Required to facilitate the formation of correct disulfide bonds in some periplasmic proteins and for the assembly of the periplasmic c-type cytochromes. Acts by transferring electrons from cytoplasmic thioredoxin to the periplasm. This transfer involves a cascade of disulfide bond formation and reduction steps.</text>
</comment>
<evidence type="ECO:0000256" key="14">
    <source>
        <dbReference type="ARBA" id="ARBA00023157"/>
    </source>
</evidence>
<accession>A0A375HBP1</accession>
<dbReference type="PANTHER" id="PTHR32234:SF0">
    <property type="entry name" value="THIOL:DISULFIDE INTERCHANGE PROTEIN DSBD"/>
    <property type="match status" value="1"/>
</dbReference>
<evidence type="ECO:0000256" key="16">
    <source>
        <dbReference type="ARBA" id="ARBA00047388"/>
    </source>
</evidence>
<dbReference type="NCBIfam" id="NF001419">
    <property type="entry name" value="PRK00293.1"/>
    <property type="match status" value="1"/>
</dbReference>
<evidence type="ECO:0000256" key="4">
    <source>
        <dbReference type="ARBA" id="ARBA00022475"/>
    </source>
</evidence>
<feature type="transmembrane region" description="Helical" evidence="18">
    <location>
        <begin position="413"/>
        <end position="430"/>
    </location>
</feature>
<keyword evidence="8 18" id="KW-0201">Cytochrome c-type biogenesis</keyword>
<dbReference type="PANTHER" id="PTHR32234">
    <property type="entry name" value="THIOL:DISULFIDE INTERCHANGE PROTEIN DSBD"/>
    <property type="match status" value="1"/>
</dbReference>
<reference evidence="20 21" key="1">
    <citation type="submission" date="2018-01" db="EMBL/GenBank/DDBJ databases">
        <authorList>
            <person name="Clerissi C."/>
        </authorList>
    </citation>
    <scope>NUCLEOTIDE SEQUENCE [LARGE SCALE GENOMIC DNA]</scope>
    <source>
        <strain evidence="20">Cupriavidus taiwanensis STM 6160</strain>
    </source>
</reference>
<evidence type="ECO:0000256" key="6">
    <source>
        <dbReference type="ARBA" id="ARBA00022692"/>
    </source>
</evidence>
<comment type="similarity">
    <text evidence="2 18">Belongs to the thioredoxin family. DsbD subfamily.</text>
</comment>
<dbReference type="EMBL" id="LT984806">
    <property type="protein sequence ID" value="SPD48316.1"/>
    <property type="molecule type" value="Genomic_DNA"/>
</dbReference>
<keyword evidence="14 18" id="KW-1015">Disulfide bond</keyword>
<dbReference type="GO" id="GO:0017004">
    <property type="term" value="P:cytochrome complex assembly"/>
    <property type="evidence" value="ECO:0007669"/>
    <property type="project" value="UniProtKB-UniRule"/>
</dbReference>
<evidence type="ECO:0000256" key="12">
    <source>
        <dbReference type="ARBA" id="ARBA00023027"/>
    </source>
</evidence>
<dbReference type="AlphaFoldDB" id="A0A375HBP1"/>
<evidence type="ECO:0000256" key="2">
    <source>
        <dbReference type="ARBA" id="ARBA00007241"/>
    </source>
</evidence>
<evidence type="ECO:0000256" key="1">
    <source>
        <dbReference type="ARBA" id="ARBA00004429"/>
    </source>
</evidence>
<feature type="disulfide bond" description="Redox-active" evidence="18">
    <location>
        <begin position="549"/>
        <end position="552"/>
    </location>
</feature>
<dbReference type="GO" id="GO:0005886">
    <property type="term" value="C:plasma membrane"/>
    <property type="evidence" value="ECO:0007669"/>
    <property type="project" value="UniProtKB-SubCell"/>
</dbReference>
<evidence type="ECO:0000256" key="10">
    <source>
        <dbReference type="ARBA" id="ARBA00022989"/>
    </source>
</evidence>
<comment type="catalytic activity">
    <reaction evidence="16 18">
        <text>[protein]-dithiol + NAD(+) = [protein]-disulfide + NADH + H(+)</text>
        <dbReference type="Rhea" id="RHEA:18749"/>
        <dbReference type="Rhea" id="RHEA-COMP:10593"/>
        <dbReference type="Rhea" id="RHEA-COMP:10594"/>
        <dbReference type="ChEBI" id="CHEBI:15378"/>
        <dbReference type="ChEBI" id="CHEBI:29950"/>
        <dbReference type="ChEBI" id="CHEBI:50058"/>
        <dbReference type="ChEBI" id="CHEBI:57540"/>
        <dbReference type="ChEBI" id="CHEBI:57945"/>
        <dbReference type="EC" id="1.8.1.8"/>
    </reaction>
</comment>
<dbReference type="Pfam" id="PF13899">
    <property type="entry name" value="Thioredoxin_7"/>
    <property type="match status" value="1"/>
</dbReference>
<dbReference type="GO" id="GO:0045454">
    <property type="term" value="P:cell redox homeostasis"/>
    <property type="evidence" value="ECO:0007669"/>
    <property type="project" value="TreeGrafter"/>
</dbReference>
<keyword evidence="9 18" id="KW-0249">Electron transport</keyword>
<dbReference type="RefSeq" id="WP_115678445.1">
    <property type="nucleotide sequence ID" value="NZ_LT984806.1"/>
</dbReference>
<evidence type="ECO:0000256" key="9">
    <source>
        <dbReference type="ARBA" id="ARBA00022982"/>
    </source>
</evidence>
<evidence type="ECO:0000256" key="3">
    <source>
        <dbReference type="ARBA" id="ARBA00022448"/>
    </source>
</evidence>
<feature type="disulfide bond" description="Redox-active" evidence="18">
    <location>
        <begin position="143"/>
        <end position="149"/>
    </location>
</feature>
<evidence type="ECO:0000256" key="15">
    <source>
        <dbReference type="ARBA" id="ARBA00023284"/>
    </source>
</evidence>
<keyword evidence="4 18" id="KW-1003">Cell membrane</keyword>
<dbReference type="HAMAP" id="MF_00399">
    <property type="entry name" value="DbsD"/>
    <property type="match status" value="1"/>
</dbReference>
<sequence length="638" mass="67005" precursor="true">MNIGLARRAGTPGQMWARHIAAALLTALAWLCLAGSLHAATEDDFLPPEQAFRFAASQPDDKTVEVRFEVAPGYYMYRERFAFAAQPAVVKLGAPAYPPGKVKFDETFGKEMETYRDTVIIRVPVEAAPADGKWTLTVTSQGCADKGLCYPPMESVYKVGASALADLFGKRGRSEAPTAEPAPAPAAPAVPGVAATLRADDSDRIAGALASRNLGLIGALFFGLGLLLTFTPCVLPMVPILSSIVVGEHVTRGRALLVSLAYVLGMAVVYTAVGVAAGLLGEGLSAALQTPWVLGAFAALMVALALSMFGLYELQLPQRWQTRLTESSNRRQGGQVAGAAAMGAISALIVGPCVTAPLAGALAYIAQSRDAVTGGAALFAMALGMGVPLVLVGVGAGNLLPRAGRWMEVTKRFFGFLLLGVALWMLGPVLPAWTTMLLLAALLLVAAVFLGAFDGLGPDPRNLVRVGKGVGVLFAIAAAIVLIGVASGGRDPLQPLSHLSVARSGGENAGAAQAVRFERVRSVAELDARVAQAAAAGKPVLLDFYADWCVSCKEMERMTFVDPRVRARLSEIVLLQADVTANNADDKALLKRFGLFGPPGIILFGPDGRERPVRVIGYQSANRFLESLERAFGTPTRT</sequence>
<evidence type="ECO:0000256" key="8">
    <source>
        <dbReference type="ARBA" id="ARBA00022748"/>
    </source>
</evidence>
<comment type="caution">
    <text evidence="18">Lacks conserved residue(s) required for the propagation of feature annotation.</text>
</comment>
<dbReference type="SUPFAM" id="SSF74863">
    <property type="entry name" value="Thiol:disulfide interchange protein DsbD, N-terminal domain (DsbD-alpha)"/>
    <property type="match status" value="1"/>
</dbReference>
<name>A0A375HBP1_9BURK</name>
<dbReference type="Gene3D" id="2.60.40.1250">
    <property type="entry name" value="Thiol:disulfide interchange protein DsbD, N-terminal domain"/>
    <property type="match status" value="1"/>
</dbReference>
<dbReference type="InterPro" id="IPR003834">
    <property type="entry name" value="Cyt_c_assmbl_TM_dom"/>
</dbReference>
<evidence type="ECO:0000256" key="18">
    <source>
        <dbReference type="HAMAP-Rule" id="MF_00399"/>
    </source>
</evidence>
<dbReference type="Pfam" id="PF11412">
    <property type="entry name" value="DsbD_N"/>
    <property type="match status" value="1"/>
</dbReference>
<feature type="signal peptide" evidence="18">
    <location>
        <begin position="1"/>
        <end position="39"/>
    </location>
</feature>
<evidence type="ECO:0000259" key="19">
    <source>
        <dbReference type="PROSITE" id="PS51352"/>
    </source>
</evidence>